<accession>A0AAW0EHL0</accession>
<name>A0AAW0EHL0_9AGAR</name>
<dbReference type="EMBL" id="JAWWNJ010000001">
    <property type="protein sequence ID" value="KAK7064449.1"/>
    <property type="molecule type" value="Genomic_DNA"/>
</dbReference>
<comment type="caution">
    <text evidence="2">The sequence shown here is derived from an EMBL/GenBank/DDBJ whole genome shotgun (WGS) entry which is preliminary data.</text>
</comment>
<dbReference type="AlphaFoldDB" id="A0AAW0EHL0"/>
<keyword evidence="3" id="KW-1185">Reference proteome</keyword>
<proteinExistence type="predicted"/>
<feature type="region of interest" description="Disordered" evidence="1">
    <location>
        <begin position="1"/>
        <end position="38"/>
    </location>
</feature>
<dbReference type="Proteomes" id="UP001362999">
    <property type="component" value="Unassembled WGS sequence"/>
</dbReference>
<reference evidence="2 3" key="1">
    <citation type="journal article" date="2024" name="J Genomics">
        <title>Draft genome sequencing and assembly of Favolaschia claudopus CIRM-BRFM 2984 isolated from oak limbs.</title>
        <authorList>
            <person name="Navarro D."/>
            <person name="Drula E."/>
            <person name="Chaduli D."/>
            <person name="Cazenave R."/>
            <person name="Ahrendt S."/>
            <person name="Wang J."/>
            <person name="Lipzen A."/>
            <person name="Daum C."/>
            <person name="Barry K."/>
            <person name="Grigoriev I.V."/>
            <person name="Favel A."/>
            <person name="Rosso M.N."/>
            <person name="Martin F."/>
        </authorList>
    </citation>
    <scope>NUCLEOTIDE SEQUENCE [LARGE SCALE GENOMIC DNA]</scope>
    <source>
        <strain evidence="2 3">CIRM-BRFM 2984</strain>
    </source>
</reference>
<protein>
    <submittedName>
        <fullName evidence="2">Uncharacterized protein</fullName>
    </submittedName>
</protein>
<evidence type="ECO:0000313" key="2">
    <source>
        <dbReference type="EMBL" id="KAK7064449.1"/>
    </source>
</evidence>
<gene>
    <name evidence="2" type="ORF">R3P38DRAFT_2824618</name>
</gene>
<feature type="compositionally biased region" description="Polar residues" evidence="1">
    <location>
        <begin position="20"/>
        <end position="33"/>
    </location>
</feature>
<sequence>MSDSPSVDSSLAAQEPVHNLSPTPNLPSAQPQAKPNRRTGRGSLVELVEAEFTPFDCEEGVIFPFQDETARDDAFQKELNEMLYDAALQTHAWASARPFHETDTATRKYEQQIMGIQNKENEQGMLTNRPPSLFPFVSLVFEKTRQRLNDFVTRMRSALAALTGMVV</sequence>
<evidence type="ECO:0000256" key="1">
    <source>
        <dbReference type="SAM" id="MobiDB-lite"/>
    </source>
</evidence>
<evidence type="ECO:0000313" key="3">
    <source>
        <dbReference type="Proteomes" id="UP001362999"/>
    </source>
</evidence>
<feature type="compositionally biased region" description="Polar residues" evidence="1">
    <location>
        <begin position="1"/>
        <end position="12"/>
    </location>
</feature>
<organism evidence="2 3">
    <name type="scientific">Favolaschia claudopus</name>
    <dbReference type="NCBI Taxonomy" id="2862362"/>
    <lineage>
        <taxon>Eukaryota</taxon>
        <taxon>Fungi</taxon>
        <taxon>Dikarya</taxon>
        <taxon>Basidiomycota</taxon>
        <taxon>Agaricomycotina</taxon>
        <taxon>Agaricomycetes</taxon>
        <taxon>Agaricomycetidae</taxon>
        <taxon>Agaricales</taxon>
        <taxon>Marasmiineae</taxon>
        <taxon>Mycenaceae</taxon>
        <taxon>Favolaschia</taxon>
    </lineage>
</organism>